<name>A0AAV7SAB5_PLEWA</name>
<dbReference type="AlphaFoldDB" id="A0AAV7SAB5"/>
<keyword evidence="5" id="KW-0479">Metal-binding</keyword>
<evidence type="ECO:0000256" key="3">
    <source>
        <dbReference type="ARBA" id="ARBA00006958"/>
    </source>
</evidence>
<evidence type="ECO:0000259" key="8">
    <source>
        <dbReference type="Pfam" id="PF13359"/>
    </source>
</evidence>
<evidence type="ECO:0000256" key="7">
    <source>
        <dbReference type="ARBA" id="ARBA00023242"/>
    </source>
</evidence>
<evidence type="ECO:0000256" key="4">
    <source>
        <dbReference type="ARBA" id="ARBA00022722"/>
    </source>
</evidence>
<sequence>MAVTSTVVRTVIAGIHHHWLLEPIGRNDNQCEVAQRISTTYRDGAQCQRNYLISTCSSSQVEDLATVKADFYALGHIPNNIGAIDGTHVAFVPPQTNEQVNRNRKNYHSMNVQMLCLADQYISHVNVADSCPSKSEGDSGYPNPSWLLTPVRNARTREEEHYNEAHGRTRRIIKRTFGLLKARFWCLHLTGGSLHYSTKKVCQIIVACCMLHNLALRRQVPFLQEDVPGDGLVAAVEPVDSDKEEAEEEDVDNRTNIIQQYFQ</sequence>
<organism evidence="9 10">
    <name type="scientific">Pleurodeles waltl</name>
    <name type="common">Iberian ribbed newt</name>
    <dbReference type="NCBI Taxonomy" id="8319"/>
    <lineage>
        <taxon>Eukaryota</taxon>
        <taxon>Metazoa</taxon>
        <taxon>Chordata</taxon>
        <taxon>Craniata</taxon>
        <taxon>Vertebrata</taxon>
        <taxon>Euteleostomi</taxon>
        <taxon>Amphibia</taxon>
        <taxon>Batrachia</taxon>
        <taxon>Caudata</taxon>
        <taxon>Salamandroidea</taxon>
        <taxon>Salamandridae</taxon>
        <taxon>Pleurodelinae</taxon>
        <taxon>Pleurodeles</taxon>
    </lineage>
</organism>
<dbReference type="InterPro" id="IPR045249">
    <property type="entry name" value="HARBI1-like"/>
</dbReference>
<evidence type="ECO:0000313" key="10">
    <source>
        <dbReference type="Proteomes" id="UP001066276"/>
    </source>
</evidence>
<keyword evidence="6" id="KW-0378">Hydrolase</keyword>
<evidence type="ECO:0000256" key="1">
    <source>
        <dbReference type="ARBA" id="ARBA00001968"/>
    </source>
</evidence>
<dbReference type="InterPro" id="IPR027806">
    <property type="entry name" value="HARBI1_dom"/>
</dbReference>
<evidence type="ECO:0000313" key="9">
    <source>
        <dbReference type="EMBL" id="KAJ1161939.1"/>
    </source>
</evidence>
<keyword evidence="10" id="KW-1185">Reference proteome</keyword>
<dbReference type="EMBL" id="JANPWB010000008">
    <property type="protein sequence ID" value="KAJ1161939.1"/>
    <property type="molecule type" value="Genomic_DNA"/>
</dbReference>
<comment type="similarity">
    <text evidence="3">Belongs to the HARBI1 family.</text>
</comment>
<dbReference type="GO" id="GO:0016787">
    <property type="term" value="F:hydrolase activity"/>
    <property type="evidence" value="ECO:0007669"/>
    <property type="project" value="UniProtKB-KW"/>
</dbReference>
<proteinExistence type="inferred from homology"/>
<dbReference type="PANTHER" id="PTHR22930">
    <property type="match status" value="1"/>
</dbReference>
<comment type="subcellular location">
    <subcellularLocation>
        <location evidence="2">Nucleus</location>
    </subcellularLocation>
</comment>
<feature type="domain" description="DDE Tnp4" evidence="8">
    <location>
        <begin position="137"/>
        <end position="213"/>
    </location>
</feature>
<accession>A0AAV7SAB5</accession>
<dbReference type="GO" id="GO:0046872">
    <property type="term" value="F:metal ion binding"/>
    <property type="evidence" value="ECO:0007669"/>
    <property type="project" value="UniProtKB-KW"/>
</dbReference>
<comment type="caution">
    <text evidence="9">The sequence shown here is derived from an EMBL/GenBank/DDBJ whole genome shotgun (WGS) entry which is preliminary data.</text>
</comment>
<evidence type="ECO:0000256" key="5">
    <source>
        <dbReference type="ARBA" id="ARBA00022723"/>
    </source>
</evidence>
<comment type="cofactor">
    <cofactor evidence="1">
        <name>a divalent metal cation</name>
        <dbReference type="ChEBI" id="CHEBI:60240"/>
    </cofactor>
</comment>
<protein>
    <recommendedName>
        <fullName evidence="8">DDE Tnp4 domain-containing protein</fullName>
    </recommendedName>
</protein>
<keyword evidence="7" id="KW-0539">Nucleus</keyword>
<dbReference type="PANTHER" id="PTHR22930:SF282">
    <property type="entry name" value="NUCLEASE HARBI1-RELATED"/>
    <property type="match status" value="1"/>
</dbReference>
<dbReference type="GO" id="GO:0004518">
    <property type="term" value="F:nuclease activity"/>
    <property type="evidence" value="ECO:0007669"/>
    <property type="project" value="UniProtKB-KW"/>
</dbReference>
<evidence type="ECO:0000256" key="6">
    <source>
        <dbReference type="ARBA" id="ARBA00022801"/>
    </source>
</evidence>
<gene>
    <name evidence="9" type="ORF">NDU88_002419</name>
</gene>
<dbReference type="Pfam" id="PF13359">
    <property type="entry name" value="DDE_Tnp_4"/>
    <property type="match status" value="1"/>
</dbReference>
<reference evidence="9" key="1">
    <citation type="journal article" date="2022" name="bioRxiv">
        <title>Sequencing and chromosome-scale assembly of the giantPleurodeles waltlgenome.</title>
        <authorList>
            <person name="Brown T."/>
            <person name="Elewa A."/>
            <person name="Iarovenko S."/>
            <person name="Subramanian E."/>
            <person name="Araus A.J."/>
            <person name="Petzold A."/>
            <person name="Susuki M."/>
            <person name="Suzuki K.-i.T."/>
            <person name="Hayashi T."/>
            <person name="Toyoda A."/>
            <person name="Oliveira C."/>
            <person name="Osipova E."/>
            <person name="Leigh N.D."/>
            <person name="Simon A."/>
            <person name="Yun M.H."/>
        </authorList>
    </citation>
    <scope>NUCLEOTIDE SEQUENCE</scope>
    <source>
        <strain evidence="9">20211129_DDA</strain>
        <tissue evidence="9">Liver</tissue>
    </source>
</reference>
<keyword evidence="4" id="KW-0540">Nuclease</keyword>
<dbReference type="GO" id="GO:0005634">
    <property type="term" value="C:nucleus"/>
    <property type="evidence" value="ECO:0007669"/>
    <property type="project" value="UniProtKB-SubCell"/>
</dbReference>
<evidence type="ECO:0000256" key="2">
    <source>
        <dbReference type="ARBA" id="ARBA00004123"/>
    </source>
</evidence>
<dbReference type="Proteomes" id="UP001066276">
    <property type="component" value="Chromosome 4_2"/>
</dbReference>